<dbReference type="OrthoDB" id="7502135at2"/>
<dbReference type="RefSeq" id="WP_086437761.1">
    <property type="nucleotide sequence ID" value="NZ_FXWG01000002.1"/>
</dbReference>
<protein>
    <submittedName>
        <fullName evidence="2">Putative Ca2+/H+ antiporter, TMEM165/GDT1 family</fullName>
    </submittedName>
</protein>
<dbReference type="AlphaFoldDB" id="A0A1Y6F449"/>
<keyword evidence="1" id="KW-0812">Transmembrane</keyword>
<sequence length="186" mass="19281">MDSFLFAFAAVLLLSIGGRDQIMVARFSAKLGQSGALLAVAVLVSVASAGVMAYAGAHIAVLLPVPAQHMLIAIALAIAALELFWPVRLREATEPTRSLGAIGIVLFARQLGDAARFAVFAFAAATVLAPLAWLGGALGGAGAMLLAWTLQGELEERFPLRRVRIALGIVVLLIAAWIALSARGAV</sequence>
<keyword evidence="1" id="KW-0472">Membrane</keyword>
<reference evidence="3" key="1">
    <citation type="submission" date="2017-04" db="EMBL/GenBank/DDBJ databases">
        <authorList>
            <person name="Varghese N."/>
            <person name="Submissions S."/>
        </authorList>
    </citation>
    <scope>NUCLEOTIDE SEQUENCE [LARGE SCALE GENOMIC DNA]</scope>
</reference>
<feature type="transmembrane region" description="Helical" evidence="1">
    <location>
        <begin position="117"/>
        <end position="150"/>
    </location>
</feature>
<dbReference type="Proteomes" id="UP000194420">
    <property type="component" value="Unassembled WGS sequence"/>
</dbReference>
<feature type="transmembrane region" description="Helical" evidence="1">
    <location>
        <begin position="69"/>
        <end position="87"/>
    </location>
</feature>
<gene>
    <name evidence="2" type="ORF">SAMN06297468_1908</name>
</gene>
<proteinExistence type="predicted"/>
<name>A0A1Y6F449_9SPHN</name>
<keyword evidence="3" id="KW-1185">Reference proteome</keyword>
<evidence type="ECO:0000313" key="2">
    <source>
        <dbReference type="EMBL" id="SMQ69718.1"/>
    </source>
</evidence>
<feature type="transmembrane region" description="Helical" evidence="1">
    <location>
        <begin position="162"/>
        <end position="180"/>
    </location>
</feature>
<feature type="transmembrane region" description="Helical" evidence="1">
    <location>
        <begin position="35"/>
        <end position="57"/>
    </location>
</feature>
<evidence type="ECO:0000313" key="3">
    <source>
        <dbReference type="Proteomes" id="UP000194420"/>
    </source>
</evidence>
<accession>A0A1Y6F449</accession>
<evidence type="ECO:0000256" key="1">
    <source>
        <dbReference type="SAM" id="Phobius"/>
    </source>
</evidence>
<organism evidence="2 3">
    <name type="scientific">Altererythrobacter xiamenensis</name>
    <dbReference type="NCBI Taxonomy" id="1316679"/>
    <lineage>
        <taxon>Bacteria</taxon>
        <taxon>Pseudomonadati</taxon>
        <taxon>Pseudomonadota</taxon>
        <taxon>Alphaproteobacteria</taxon>
        <taxon>Sphingomonadales</taxon>
        <taxon>Erythrobacteraceae</taxon>
        <taxon>Altererythrobacter</taxon>
    </lineage>
</organism>
<keyword evidence="1" id="KW-1133">Transmembrane helix</keyword>
<dbReference type="EMBL" id="FXWG01000002">
    <property type="protein sequence ID" value="SMQ69718.1"/>
    <property type="molecule type" value="Genomic_DNA"/>
</dbReference>